<evidence type="ECO:0000256" key="3">
    <source>
        <dbReference type="ARBA" id="ARBA00022448"/>
    </source>
</evidence>
<evidence type="ECO:0000256" key="8">
    <source>
        <dbReference type="SAM" id="MobiDB-lite"/>
    </source>
</evidence>
<dbReference type="SUPFAM" id="SSF160240">
    <property type="entry name" value="Cation efflux protein cytoplasmic domain-like"/>
    <property type="match status" value="1"/>
</dbReference>
<dbReference type="GO" id="GO:0005385">
    <property type="term" value="F:zinc ion transmembrane transporter activity"/>
    <property type="evidence" value="ECO:0007669"/>
    <property type="project" value="TreeGrafter"/>
</dbReference>
<comment type="subcellular location">
    <subcellularLocation>
        <location evidence="1">Membrane</location>
        <topology evidence="1">Multi-pass membrane protein</topology>
    </subcellularLocation>
</comment>
<evidence type="ECO:0000256" key="7">
    <source>
        <dbReference type="ARBA" id="ARBA00023136"/>
    </source>
</evidence>
<dbReference type="NCBIfam" id="TIGR01297">
    <property type="entry name" value="CDF"/>
    <property type="match status" value="1"/>
</dbReference>
<accession>A0AAV9XPA8</accession>
<evidence type="ECO:0000259" key="11">
    <source>
        <dbReference type="Pfam" id="PF16916"/>
    </source>
</evidence>
<dbReference type="Pfam" id="PF01545">
    <property type="entry name" value="Cation_efflux"/>
    <property type="match status" value="1"/>
</dbReference>
<name>A0AAV9XPA8_9PEZI</name>
<evidence type="ECO:0000256" key="9">
    <source>
        <dbReference type="SAM" id="Phobius"/>
    </source>
</evidence>
<keyword evidence="13" id="KW-1185">Reference proteome</keyword>
<dbReference type="GO" id="GO:0006882">
    <property type="term" value="P:intracellular zinc ion homeostasis"/>
    <property type="evidence" value="ECO:0007669"/>
    <property type="project" value="TreeGrafter"/>
</dbReference>
<dbReference type="Pfam" id="PF16916">
    <property type="entry name" value="ZT_dimer"/>
    <property type="match status" value="1"/>
</dbReference>
<feature type="transmembrane region" description="Helical" evidence="9">
    <location>
        <begin position="202"/>
        <end position="224"/>
    </location>
</feature>
<dbReference type="PANTHER" id="PTHR45820">
    <property type="entry name" value="FI23527P1"/>
    <property type="match status" value="1"/>
</dbReference>
<dbReference type="EMBL" id="JAVHJO010000001">
    <property type="protein sequence ID" value="KAK6543336.1"/>
    <property type="molecule type" value="Genomic_DNA"/>
</dbReference>
<dbReference type="InterPro" id="IPR036837">
    <property type="entry name" value="Cation_efflux_CTD_sf"/>
</dbReference>
<keyword evidence="3" id="KW-0813">Transport</keyword>
<organism evidence="12 13">
    <name type="scientific">Orbilia ellipsospora</name>
    <dbReference type="NCBI Taxonomy" id="2528407"/>
    <lineage>
        <taxon>Eukaryota</taxon>
        <taxon>Fungi</taxon>
        <taxon>Dikarya</taxon>
        <taxon>Ascomycota</taxon>
        <taxon>Pezizomycotina</taxon>
        <taxon>Orbiliomycetes</taxon>
        <taxon>Orbiliales</taxon>
        <taxon>Orbiliaceae</taxon>
        <taxon>Orbilia</taxon>
    </lineage>
</organism>
<evidence type="ECO:0000256" key="5">
    <source>
        <dbReference type="ARBA" id="ARBA00022833"/>
    </source>
</evidence>
<dbReference type="SUPFAM" id="SSF161111">
    <property type="entry name" value="Cation efflux protein transmembrane domain-like"/>
    <property type="match status" value="1"/>
</dbReference>
<feature type="region of interest" description="Disordered" evidence="8">
    <location>
        <begin position="341"/>
        <end position="361"/>
    </location>
</feature>
<reference evidence="12 13" key="1">
    <citation type="submission" date="2019-10" db="EMBL/GenBank/DDBJ databases">
        <authorList>
            <person name="Palmer J.M."/>
        </authorList>
    </citation>
    <scope>NUCLEOTIDE SEQUENCE [LARGE SCALE GENOMIC DNA]</scope>
    <source>
        <strain evidence="12 13">TWF694</strain>
    </source>
</reference>
<dbReference type="GO" id="GO:0016020">
    <property type="term" value="C:membrane"/>
    <property type="evidence" value="ECO:0007669"/>
    <property type="project" value="UniProtKB-SubCell"/>
</dbReference>
<keyword evidence="7 9" id="KW-0472">Membrane</keyword>
<dbReference type="AlphaFoldDB" id="A0AAV9XPA8"/>
<dbReference type="PANTHER" id="PTHR45820:SF5">
    <property type="entry name" value="DIFFUSION FACILITATOR FAMILY METAL ION TRANSPORTER, PUTATIVE-RELATED"/>
    <property type="match status" value="1"/>
</dbReference>
<feature type="transmembrane region" description="Helical" evidence="9">
    <location>
        <begin position="16"/>
        <end position="36"/>
    </location>
</feature>
<dbReference type="InterPro" id="IPR027470">
    <property type="entry name" value="Cation_efflux_CTD"/>
</dbReference>
<dbReference type="InterPro" id="IPR058533">
    <property type="entry name" value="Cation_efflux_TM"/>
</dbReference>
<comment type="similarity">
    <text evidence="2">Belongs to the cation diffusion facilitator (CDF) transporter (TC 2.A.4) family. SLC30A subfamily.</text>
</comment>
<protein>
    <submittedName>
        <fullName evidence="12">Uncharacterized protein</fullName>
    </submittedName>
</protein>
<comment type="caution">
    <text evidence="12">The sequence shown here is derived from an EMBL/GenBank/DDBJ whole genome shotgun (WGS) entry which is preliminary data.</text>
</comment>
<keyword evidence="5" id="KW-0862">Zinc</keyword>
<feature type="domain" description="Cation efflux protein cytoplasmic" evidence="11">
    <location>
        <begin position="271"/>
        <end position="340"/>
    </location>
</feature>
<evidence type="ECO:0000313" key="13">
    <source>
        <dbReference type="Proteomes" id="UP001365542"/>
    </source>
</evidence>
<feature type="transmembrane region" description="Helical" evidence="9">
    <location>
        <begin position="118"/>
        <end position="139"/>
    </location>
</feature>
<proteinExistence type="inferred from homology"/>
<keyword evidence="4 9" id="KW-0812">Transmembrane</keyword>
<dbReference type="Gene3D" id="1.20.1510.10">
    <property type="entry name" value="Cation efflux protein transmembrane domain"/>
    <property type="match status" value="1"/>
</dbReference>
<dbReference type="InterPro" id="IPR027469">
    <property type="entry name" value="Cation_efflux_TMD_sf"/>
</dbReference>
<evidence type="ECO:0000256" key="6">
    <source>
        <dbReference type="ARBA" id="ARBA00022989"/>
    </source>
</evidence>
<evidence type="ECO:0000256" key="1">
    <source>
        <dbReference type="ARBA" id="ARBA00004141"/>
    </source>
</evidence>
<dbReference type="Proteomes" id="UP001365542">
    <property type="component" value="Unassembled WGS sequence"/>
</dbReference>
<evidence type="ECO:0000313" key="12">
    <source>
        <dbReference type="EMBL" id="KAK6543336.1"/>
    </source>
</evidence>
<feature type="transmembrane region" description="Helical" evidence="9">
    <location>
        <begin position="84"/>
        <end position="106"/>
    </location>
</feature>
<feature type="compositionally biased region" description="Acidic residues" evidence="8">
    <location>
        <begin position="341"/>
        <end position="350"/>
    </location>
</feature>
<evidence type="ECO:0000259" key="10">
    <source>
        <dbReference type="Pfam" id="PF01545"/>
    </source>
</evidence>
<feature type="domain" description="Cation efflux protein transmembrane" evidence="10">
    <location>
        <begin position="17"/>
        <end position="262"/>
    </location>
</feature>
<feature type="transmembrane region" description="Helical" evidence="9">
    <location>
        <begin position="236"/>
        <end position="254"/>
    </location>
</feature>
<dbReference type="InterPro" id="IPR002524">
    <property type="entry name" value="Cation_efflux"/>
</dbReference>
<evidence type="ECO:0000256" key="4">
    <source>
        <dbReference type="ARBA" id="ARBA00022692"/>
    </source>
</evidence>
<sequence length="388" mass="42494">MARRKLHFHLSKTRRLAIIIGISTCFFVTEISIGFYTGSLALVADAFHYLNDLIGFAVQLVAFKISESSDSPKELCFGWQRANLLGAFFNGVFLLALSVSIFLQSIERFISVQEIENPKLILIVGCVGLTLNIISAFFLHDHEEEVKHVINNGGEIVATTEGQRASVQLGEIQNSHHDHRHETSPAGDESSHAHYDLGMMGILLHVIGDAINNVGVIVVAIAIWKAQGHAKYYADPVVSLFIAIMIFLGVLPLVKKTGTILLDTVPAGVNPQDVRYDLEQVPGVVSVHELHIRRLNQSKTIASAHVVVSSRVLENFVELAKVLNECFHAYGIHSATLQPELADEGSEEGDGNSITSIQGLRRRQPSSRSVCRINCGTTTCEALTCCSY</sequence>
<evidence type="ECO:0000256" key="2">
    <source>
        <dbReference type="ARBA" id="ARBA00008873"/>
    </source>
</evidence>
<keyword evidence="6 9" id="KW-1133">Transmembrane helix</keyword>
<gene>
    <name evidence="12" type="ORF">TWF694_000088</name>
</gene>